<dbReference type="OrthoDB" id="10261055at2759"/>
<dbReference type="PANTHER" id="PTHR11607:SF3">
    <property type="entry name" value="LYSOSOMAL ALPHA-MANNOSIDASE"/>
    <property type="match status" value="1"/>
</dbReference>
<dbReference type="InterPro" id="IPR050843">
    <property type="entry name" value="Glycosyl_Hydrlase_38"/>
</dbReference>
<dbReference type="EMBL" id="CAJNRD030001122">
    <property type="protein sequence ID" value="CAG5100740.1"/>
    <property type="molecule type" value="Genomic_DNA"/>
</dbReference>
<dbReference type="InterPro" id="IPR011682">
    <property type="entry name" value="Glyco_hydro_38_C"/>
</dbReference>
<dbReference type="GO" id="GO:0000139">
    <property type="term" value="C:Golgi membrane"/>
    <property type="evidence" value="ECO:0007669"/>
    <property type="project" value="TreeGrafter"/>
</dbReference>
<dbReference type="SUPFAM" id="SSF74650">
    <property type="entry name" value="Galactose mutarotase-like"/>
    <property type="match status" value="1"/>
</dbReference>
<accession>A0A8J2HLD6</accession>
<organism evidence="2 3">
    <name type="scientific">Cotesia congregata</name>
    <name type="common">Parasitoid wasp</name>
    <name type="synonym">Apanteles congregatus</name>
    <dbReference type="NCBI Taxonomy" id="51543"/>
    <lineage>
        <taxon>Eukaryota</taxon>
        <taxon>Metazoa</taxon>
        <taxon>Ecdysozoa</taxon>
        <taxon>Arthropoda</taxon>
        <taxon>Hexapoda</taxon>
        <taxon>Insecta</taxon>
        <taxon>Pterygota</taxon>
        <taxon>Neoptera</taxon>
        <taxon>Endopterygota</taxon>
        <taxon>Hymenoptera</taxon>
        <taxon>Apocrita</taxon>
        <taxon>Ichneumonoidea</taxon>
        <taxon>Braconidae</taxon>
        <taxon>Microgastrinae</taxon>
        <taxon>Cotesia</taxon>
    </lineage>
</organism>
<reference evidence="2" key="1">
    <citation type="submission" date="2021-04" db="EMBL/GenBank/DDBJ databases">
        <authorList>
            <person name="Chebbi M.A.C M."/>
        </authorList>
    </citation>
    <scope>NUCLEOTIDE SEQUENCE</scope>
</reference>
<dbReference type="Gene3D" id="2.70.98.30">
    <property type="entry name" value="Golgi alpha-mannosidase II, domain 4"/>
    <property type="match status" value="1"/>
</dbReference>
<evidence type="ECO:0000313" key="3">
    <source>
        <dbReference type="Proteomes" id="UP000786811"/>
    </source>
</evidence>
<name>A0A8J2HLD6_COTCN</name>
<keyword evidence="3" id="KW-1185">Reference proteome</keyword>
<comment type="caution">
    <text evidence="2">The sequence shown here is derived from an EMBL/GenBank/DDBJ whole genome shotgun (WGS) entry which is preliminary data.</text>
</comment>
<dbReference type="GO" id="GO:0004559">
    <property type="term" value="F:alpha-mannosidase activity"/>
    <property type="evidence" value="ECO:0007669"/>
    <property type="project" value="InterPro"/>
</dbReference>
<dbReference type="PANTHER" id="PTHR11607">
    <property type="entry name" value="ALPHA-MANNOSIDASE"/>
    <property type="match status" value="1"/>
</dbReference>
<dbReference type="InterPro" id="IPR011013">
    <property type="entry name" value="Gal_mutarotase_sf_dom"/>
</dbReference>
<dbReference type="AlphaFoldDB" id="A0A8J2HLD6"/>
<dbReference type="GO" id="GO:0006013">
    <property type="term" value="P:mannose metabolic process"/>
    <property type="evidence" value="ECO:0007669"/>
    <property type="project" value="InterPro"/>
</dbReference>
<sequence length="275" mass="31029">MRLSTNISSENEFFTDLNGLNMIKRQRFSKLPTQANYYPLPVVGYIQDKQMRLTVVTGQPLGAASMPSGQFEIMQDRRLIQEDHRGLGQGVTDNLLTNHLFMFVLEKKKPSCSSSSVNHPAGALSVGGLLATEEVLHPLIAMHPNPSSFDSDYNYKDHFTSLSCDLPIDLTVANLRVFSIPESYSRGIGIILHRQPIDTCYNEKWINRFKLSNHGKVNIKKLFKFFQDWMVNESSLTFNSIGVSLTSPTVNLCPHELSAFIMRSSRDMNKIVNIV</sequence>
<dbReference type="GO" id="GO:0006491">
    <property type="term" value="P:N-glycan processing"/>
    <property type="evidence" value="ECO:0007669"/>
    <property type="project" value="TreeGrafter"/>
</dbReference>
<protein>
    <submittedName>
        <fullName evidence="2">Similar to Man2a1: Alpha-mannosidase 2 (Mus musculus)</fullName>
    </submittedName>
</protein>
<evidence type="ECO:0000313" key="2">
    <source>
        <dbReference type="EMBL" id="CAG5100740.1"/>
    </source>
</evidence>
<feature type="domain" description="Glycosyl hydrolase family 38 C-terminal" evidence="1">
    <location>
        <begin position="1"/>
        <end position="85"/>
    </location>
</feature>
<evidence type="ECO:0000259" key="1">
    <source>
        <dbReference type="Pfam" id="PF07748"/>
    </source>
</evidence>
<dbReference type="Proteomes" id="UP000786811">
    <property type="component" value="Unassembled WGS sequence"/>
</dbReference>
<proteinExistence type="predicted"/>
<dbReference type="GO" id="GO:0030246">
    <property type="term" value="F:carbohydrate binding"/>
    <property type="evidence" value="ECO:0007669"/>
    <property type="project" value="InterPro"/>
</dbReference>
<dbReference type="Pfam" id="PF07748">
    <property type="entry name" value="Glyco_hydro_38C"/>
    <property type="match status" value="1"/>
</dbReference>
<gene>
    <name evidence="2" type="ORF">HICCMSTLAB_LOCUS9813</name>
</gene>